<keyword evidence="1" id="KW-0472">Membrane</keyword>
<evidence type="ECO:0000313" key="2">
    <source>
        <dbReference type="EMBL" id="KEZ89176.1"/>
    </source>
</evidence>
<protein>
    <submittedName>
        <fullName evidence="2">Uncharacterized protein</fullName>
    </submittedName>
</protein>
<evidence type="ECO:0000256" key="1">
    <source>
        <dbReference type="SAM" id="Phobius"/>
    </source>
</evidence>
<keyword evidence="3" id="KW-1185">Reference proteome</keyword>
<gene>
    <name evidence="2" type="ORF">IO98_17185</name>
</gene>
<sequence>MSFLDIMLMGALLTESVLLILLAHFYKKEKEKVQIEKTKRAEDKEYIDVFIEHLEKRAETYEILLEFKRILEEAYKDAI</sequence>
<keyword evidence="1" id="KW-0812">Transmembrane</keyword>
<dbReference type="AlphaFoldDB" id="A0A084JJP2"/>
<dbReference type="Proteomes" id="UP000028525">
    <property type="component" value="Unassembled WGS sequence"/>
</dbReference>
<dbReference type="OrthoDB" id="2052780at2"/>
<dbReference type="EMBL" id="JPME01000020">
    <property type="protein sequence ID" value="KEZ89176.1"/>
    <property type="molecule type" value="Genomic_DNA"/>
</dbReference>
<evidence type="ECO:0000313" key="3">
    <source>
        <dbReference type="Proteomes" id="UP000028525"/>
    </source>
</evidence>
<proteinExistence type="predicted"/>
<organism evidence="2 3">
    <name type="scientific">Lacrimispora celerecrescens</name>
    <dbReference type="NCBI Taxonomy" id="29354"/>
    <lineage>
        <taxon>Bacteria</taxon>
        <taxon>Bacillati</taxon>
        <taxon>Bacillota</taxon>
        <taxon>Clostridia</taxon>
        <taxon>Lachnospirales</taxon>
        <taxon>Lachnospiraceae</taxon>
        <taxon>Lacrimispora</taxon>
    </lineage>
</organism>
<reference evidence="2 3" key="1">
    <citation type="submission" date="2014-07" db="EMBL/GenBank/DDBJ databases">
        <title>Draft genome of Clostridium celerecrescens 152B isolated from sediments associated with methane hydrate from Krishna Godavari basin.</title>
        <authorList>
            <person name="Honkalas V.S."/>
            <person name="Dabir A.P."/>
            <person name="Arora P."/>
            <person name="Dhakephalkar P.K."/>
        </authorList>
    </citation>
    <scope>NUCLEOTIDE SEQUENCE [LARGE SCALE GENOMIC DNA]</scope>
    <source>
        <strain evidence="2 3">152B</strain>
    </source>
</reference>
<feature type="transmembrane region" description="Helical" evidence="1">
    <location>
        <begin position="6"/>
        <end position="26"/>
    </location>
</feature>
<accession>A0A084JJP2</accession>
<keyword evidence="1" id="KW-1133">Transmembrane helix</keyword>
<comment type="caution">
    <text evidence="2">The sequence shown here is derived from an EMBL/GenBank/DDBJ whole genome shotgun (WGS) entry which is preliminary data.</text>
</comment>
<dbReference type="RefSeq" id="WP_038283131.1">
    <property type="nucleotide sequence ID" value="NZ_JPME01000020.1"/>
</dbReference>
<name>A0A084JJP2_9FIRM</name>